<dbReference type="PROSITE" id="PS50048">
    <property type="entry name" value="ZN2_CY6_FUNGAL_2"/>
    <property type="match status" value="1"/>
</dbReference>
<sequence>MDRKYKHILPALRPPTAHSDSGEQSSSSSSAPKRKRIYVKTACDICRIKKTACDGQRPACTPCAKRKSSCTFSGRPAGSDELRSPSIANVHHDSDSASIITALLTAHDDEAHELLDRMRQGRGTLEVLGPWTEEEAEAAKRPTILAPDQTSLEYELMVKHPIAYPALVPLDSHSENPSTLDRLQMAQDRPVELEQDGAAEKEVAVTESWAASNYGSYEQRLRHIHFVRWTNVPVSGIEAASAIANYLAHDHVLLQLFDTEVFLRDVAHDYGDFCSSLLVNALLGWSLPSIAIANSENRDPAGVAYETALRQLEAQGDRPASLGVIAAVELLTLTALFRGEGPKAKSLLRHAIYLGQQLGLLSHIHHPSFLANNGPVSREAEDRPKAIASWGIFSLATMLSFYCQCNELDPSIVPTYPFPEPAATDPSSLTAVIPKQMGRLWAMVHDINSHYHRGGQNVSHEVGASFVTSMLARLLQWADDLPVMLARGNRSTQEVMIMHVFFHATIMTLTHPLALRQEVTPLIEGESMDRSAQAFYAASAAQMHRLVDIYRFQSRILTSNVFWHTALLFSANFTIRNSSGTLPIRRWRFLRAMDGYADLHSRYPVMQPIFRGLMTMAVEAGLIGSQEAVKLAKRLMREDGPGKATEVIPTETCFVVDLEMALINRGMAVVDVLSQRFDEIIMFDDFTHEYREH</sequence>
<dbReference type="PROSITE" id="PS00463">
    <property type="entry name" value="ZN2_CY6_FUNGAL_1"/>
    <property type="match status" value="1"/>
</dbReference>
<evidence type="ECO:0000313" key="4">
    <source>
        <dbReference type="EMBL" id="KAK0383037.1"/>
    </source>
</evidence>
<proteinExistence type="predicted"/>
<dbReference type="Gene3D" id="4.10.240.10">
    <property type="entry name" value="Zn(2)-C6 fungal-type DNA-binding domain"/>
    <property type="match status" value="1"/>
</dbReference>
<feature type="domain" description="Zn(2)-C6 fungal-type" evidence="3">
    <location>
        <begin position="42"/>
        <end position="72"/>
    </location>
</feature>
<dbReference type="PANTHER" id="PTHR47256:SF3">
    <property type="entry name" value="ZN(II)2CYS6 TRANSCRIPTION FACTOR (EUROFUNG)"/>
    <property type="match status" value="1"/>
</dbReference>
<evidence type="ECO:0000256" key="1">
    <source>
        <dbReference type="ARBA" id="ARBA00023242"/>
    </source>
</evidence>
<evidence type="ECO:0000313" key="5">
    <source>
        <dbReference type="Proteomes" id="UP001175261"/>
    </source>
</evidence>
<comment type="caution">
    <text evidence="4">The sequence shown here is derived from an EMBL/GenBank/DDBJ whole genome shotgun (WGS) entry which is preliminary data.</text>
</comment>
<dbReference type="PANTHER" id="PTHR47256">
    <property type="entry name" value="ZN(II)2CYS6 TRANSCRIPTION FACTOR (EUROFUNG)-RELATED"/>
    <property type="match status" value="1"/>
</dbReference>
<dbReference type="Proteomes" id="UP001175261">
    <property type="component" value="Unassembled WGS sequence"/>
</dbReference>
<organism evidence="4 5">
    <name type="scientific">Sarocladium strictum</name>
    <name type="common">Black bundle disease fungus</name>
    <name type="synonym">Acremonium strictum</name>
    <dbReference type="NCBI Taxonomy" id="5046"/>
    <lineage>
        <taxon>Eukaryota</taxon>
        <taxon>Fungi</taxon>
        <taxon>Dikarya</taxon>
        <taxon>Ascomycota</taxon>
        <taxon>Pezizomycotina</taxon>
        <taxon>Sordariomycetes</taxon>
        <taxon>Hypocreomycetidae</taxon>
        <taxon>Hypocreales</taxon>
        <taxon>Sarocladiaceae</taxon>
        <taxon>Sarocladium</taxon>
    </lineage>
</organism>
<gene>
    <name evidence="4" type="ORF">NLU13_8953</name>
</gene>
<dbReference type="InterPro" id="IPR036864">
    <property type="entry name" value="Zn2-C6_fun-type_DNA-bd_sf"/>
</dbReference>
<protein>
    <recommendedName>
        <fullName evidence="3">Zn(2)-C6 fungal-type domain-containing protein</fullName>
    </recommendedName>
</protein>
<evidence type="ECO:0000259" key="3">
    <source>
        <dbReference type="PROSITE" id="PS50048"/>
    </source>
</evidence>
<name>A0AA39GBG2_SARSR</name>
<dbReference type="SMART" id="SM00066">
    <property type="entry name" value="GAL4"/>
    <property type="match status" value="1"/>
</dbReference>
<keyword evidence="5" id="KW-1185">Reference proteome</keyword>
<dbReference type="GO" id="GO:0000981">
    <property type="term" value="F:DNA-binding transcription factor activity, RNA polymerase II-specific"/>
    <property type="evidence" value="ECO:0007669"/>
    <property type="project" value="InterPro"/>
</dbReference>
<dbReference type="CDD" id="cd12148">
    <property type="entry name" value="fungal_TF_MHR"/>
    <property type="match status" value="1"/>
</dbReference>
<dbReference type="CDD" id="cd00067">
    <property type="entry name" value="GAL4"/>
    <property type="match status" value="1"/>
</dbReference>
<dbReference type="InterPro" id="IPR001138">
    <property type="entry name" value="Zn2Cys6_DnaBD"/>
</dbReference>
<keyword evidence="1" id="KW-0539">Nucleus</keyword>
<reference evidence="4" key="1">
    <citation type="submission" date="2022-10" db="EMBL/GenBank/DDBJ databases">
        <title>Determination and structural analysis of whole genome sequence of Sarocladium strictum F4-1.</title>
        <authorList>
            <person name="Hu L."/>
            <person name="Jiang Y."/>
        </authorList>
    </citation>
    <scope>NUCLEOTIDE SEQUENCE</scope>
    <source>
        <strain evidence="4">F4-1</strain>
    </source>
</reference>
<feature type="region of interest" description="Disordered" evidence="2">
    <location>
        <begin position="1"/>
        <end position="33"/>
    </location>
</feature>
<dbReference type="GO" id="GO:0008270">
    <property type="term" value="F:zinc ion binding"/>
    <property type="evidence" value="ECO:0007669"/>
    <property type="project" value="InterPro"/>
</dbReference>
<dbReference type="Pfam" id="PF00172">
    <property type="entry name" value="Zn_clus"/>
    <property type="match status" value="1"/>
</dbReference>
<dbReference type="SUPFAM" id="SSF57701">
    <property type="entry name" value="Zn2/Cys6 DNA-binding domain"/>
    <property type="match status" value="1"/>
</dbReference>
<dbReference type="EMBL" id="JAPDFR010000009">
    <property type="protein sequence ID" value="KAK0383037.1"/>
    <property type="molecule type" value="Genomic_DNA"/>
</dbReference>
<accession>A0AA39GBG2</accession>
<evidence type="ECO:0000256" key="2">
    <source>
        <dbReference type="SAM" id="MobiDB-lite"/>
    </source>
</evidence>
<dbReference type="AlphaFoldDB" id="A0AA39GBG2"/>
<dbReference type="InterPro" id="IPR053187">
    <property type="entry name" value="Notoamide_regulator"/>
</dbReference>